<keyword evidence="5" id="KW-1185">Reference proteome</keyword>
<name>A0A919JRF0_9ACTN</name>
<feature type="domain" description="FAD-binding" evidence="3">
    <location>
        <begin position="280"/>
        <end position="344"/>
    </location>
</feature>
<keyword evidence="1" id="KW-0560">Oxidoreductase</keyword>
<dbReference type="Gene3D" id="3.50.50.60">
    <property type="entry name" value="FAD/NAD(P)-binding domain"/>
    <property type="match status" value="1"/>
</dbReference>
<feature type="domain" description="FAD-binding" evidence="3">
    <location>
        <begin position="7"/>
        <end position="175"/>
    </location>
</feature>
<dbReference type="PRINTS" id="PR00420">
    <property type="entry name" value="RNGMNOXGNASE"/>
</dbReference>
<dbReference type="AlphaFoldDB" id="A0A919JRF0"/>
<evidence type="ECO:0000256" key="1">
    <source>
        <dbReference type="ARBA" id="ARBA00023002"/>
    </source>
</evidence>
<evidence type="ECO:0000313" key="4">
    <source>
        <dbReference type="EMBL" id="GIE53970.1"/>
    </source>
</evidence>
<reference evidence="4" key="1">
    <citation type="submission" date="2021-01" db="EMBL/GenBank/DDBJ databases">
        <title>Whole genome shotgun sequence of Actinoplanes nipponensis NBRC 14063.</title>
        <authorList>
            <person name="Komaki H."/>
            <person name="Tamura T."/>
        </authorList>
    </citation>
    <scope>NUCLEOTIDE SEQUENCE</scope>
    <source>
        <strain evidence="4">NBRC 14063</strain>
    </source>
</reference>
<protein>
    <submittedName>
        <fullName evidence="4">FAD-dependent oxidoreductase</fullName>
    </submittedName>
</protein>
<keyword evidence="2" id="KW-0503">Monooxygenase</keyword>
<dbReference type="InterPro" id="IPR002938">
    <property type="entry name" value="FAD-bd"/>
</dbReference>
<evidence type="ECO:0000256" key="2">
    <source>
        <dbReference type="ARBA" id="ARBA00023033"/>
    </source>
</evidence>
<dbReference type="PANTHER" id="PTHR13789">
    <property type="entry name" value="MONOOXYGENASE"/>
    <property type="match status" value="1"/>
</dbReference>
<evidence type="ECO:0000259" key="3">
    <source>
        <dbReference type="Pfam" id="PF01494"/>
    </source>
</evidence>
<dbReference type="RefSeq" id="WP_203776441.1">
    <property type="nucleotide sequence ID" value="NZ_BAAAYJ010000090.1"/>
</dbReference>
<dbReference type="PANTHER" id="PTHR13789:SF309">
    <property type="entry name" value="PUTATIVE (AFU_ORTHOLOGUE AFUA_6G14510)-RELATED"/>
    <property type="match status" value="1"/>
</dbReference>
<dbReference type="GO" id="GO:0004497">
    <property type="term" value="F:monooxygenase activity"/>
    <property type="evidence" value="ECO:0007669"/>
    <property type="project" value="UniProtKB-KW"/>
</dbReference>
<dbReference type="Pfam" id="PF01494">
    <property type="entry name" value="FAD_binding_3"/>
    <property type="match status" value="2"/>
</dbReference>
<dbReference type="Proteomes" id="UP000647172">
    <property type="component" value="Unassembled WGS sequence"/>
</dbReference>
<evidence type="ECO:0000313" key="5">
    <source>
        <dbReference type="Proteomes" id="UP000647172"/>
    </source>
</evidence>
<dbReference type="SUPFAM" id="SSF51905">
    <property type="entry name" value="FAD/NAD(P)-binding domain"/>
    <property type="match status" value="1"/>
</dbReference>
<dbReference type="InterPro" id="IPR036188">
    <property type="entry name" value="FAD/NAD-bd_sf"/>
</dbReference>
<proteinExistence type="predicted"/>
<dbReference type="EMBL" id="BOMQ01000092">
    <property type="protein sequence ID" value="GIE53970.1"/>
    <property type="molecule type" value="Genomic_DNA"/>
</dbReference>
<dbReference type="GO" id="GO:0071949">
    <property type="term" value="F:FAD binding"/>
    <property type="evidence" value="ECO:0007669"/>
    <property type="project" value="InterPro"/>
</dbReference>
<comment type="caution">
    <text evidence="4">The sequence shown here is derived from an EMBL/GenBank/DDBJ whole genome shotgun (WGS) entry which is preliminary data.</text>
</comment>
<accession>A0A919JRF0</accession>
<dbReference type="InterPro" id="IPR050493">
    <property type="entry name" value="FAD-dep_Monooxygenase_BioMet"/>
</dbReference>
<sequence length="396" mass="41509">MRHVRTAVVIGGGIAGPVAALALHKAGIEATVFESHPTSADGVGGTIALAPNGLAALDIVGAGQPTVAVGRPAGRQVLRVGRGRRIDLPAPAGVGPLQVVRRGDLYRILRERAAAEGIRIEHGRRLVGAREEPDAVTAVFADGGEARADVLIGADGVHSIVRGLIDPAAPGPRYTGMLSFEGVSAAEVPEEPGTMTFAFGRRGYYLYWPAPGGGTTVGINLPHPRPLTIGQARAVPSEQWLRTLGEVYGEDTPGGDLVRRLAPADLQVNGALFSMPPVPHWHRGRMVLAGDAVHAPSNSSGQGASLAVESAVQLARCLRDLPVPAAFAAYERLRRARVEEVAARAATINRSKTPGPVAQALMPILMPLVTKLVLKPEKTLGPVQRYRIDWPAPATT</sequence>
<gene>
    <name evidence="4" type="ORF">Ani05nite_75040</name>
</gene>
<organism evidence="4 5">
    <name type="scientific">Actinoplanes nipponensis</name>
    <dbReference type="NCBI Taxonomy" id="135950"/>
    <lineage>
        <taxon>Bacteria</taxon>
        <taxon>Bacillati</taxon>
        <taxon>Actinomycetota</taxon>
        <taxon>Actinomycetes</taxon>
        <taxon>Micromonosporales</taxon>
        <taxon>Micromonosporaceae</taxon>
        <taxon>Actinoplanes</taxon>
    </lineage>
</organism>